<gene>
    <name evidence="2" type="ORF">CM83_12399</name>
    <name evidence="3" type="ORF">g.1524</name>
</gene>
<organism evidence="2">
    <name type="scientific">Lygus hesperus</name>
    <name type="common">Western plant bug</name>
    <dbReference type="NCBI Taxonomy" id="30085"/>
    <lineage>
        <taxon>Eukaryota</taxon>
        <taxon>Metazoa</taxon>
        <taxon>Ecdysozoa</taxon>
        <taxon>Arthropoda</taxon>
        <taxon>Hexapoda</taxon>
        <taxon>Insecta</taxon>
        <taxon>Pterygota</taxon>
        <taxon>Neoptera</taxon>
        <taxon>Paraneoptera</taxon>
        <taxon>Hemiptera</taxon>
        <taxon>Heteroptera</taxon>
        <taxon>Panheteroptera</taxon>
        <taxon>Cimicomorpha</taxon>
        <taxon>Miridae</taxon>
        <taxon>Mirini</taxon>
        <taxon>Lygus</taxon>
    </lineage>
</organism>
<reference evidence="2" key="2">
    <citation type="submission" date="2014-07" db="EMBL/GenBank/DDBJ databases">
        <authorList>
            <person name="Hull J."/>
        </authorList>
    </citation>
    <scope>NUCLEOTIDE SEQUENCE</scope>
</reference>
<protein>
    <submittedName>
        <fullName evidence="2">Uncharacterized protein</fullName>
    </submittedName>
</protein>
<evidence type="ECO:0000313" key="3">
    <source>
        <dbReference type="EMBL" id="JAP99115.1"/>
    </source>
</evidence>
<evidence type="ECO:0000313" key="2">
    <source>
        <dbReference type="EMBL" id="JAG28415.1"/>
    </source>
</evidence>
<dbReference type="EMBL" id="GBHO01015189">
    <property type="protein sequence ID" value="JAG28415.1"/>
    <property type="molecule type" value="Transcribed_RNA"/>
</dbReference>
<feature type="compositionally biased region" description="Polar residues" evidence="1">
    <location>
        <begin position="9"/>
        <end position="18"/>
    </location>
</feature>
<feature type="compositionally biased region" description="Low complexity" evidence="1">
    <location>
        <begin position="19"/>
        <end position="34"/>
    </location>
</feature>
<name>A0A0A9YFW9_LYGHE</name>
<accession>A0A0A9YFW9</accession>
<evidence type="ECO:0000256" key="1">
    <source>
        <dbReference type="SAM" id="MobiDB-lite"/>
    </source>
</evidence>
<proteinExistence type="predicted"/>
<feature type="compositionally biased region" description="Polar residues" evidence="1">
    <location>
        <begin position="35"/>
        <end position="44"/>
    </location>
</feature>
<dbReference type="EMBL" id="GDHC01019513">
    <property type="protein sequence ID" value="JAP99115.1"/>
    <property type="molecule type" value="Transcribed_RNA"/>
</dbReference>
<dbReference type="AlphaFoldDB" id="A0A0A9YFW9"/>
<reference evidence="3" key="3">
    <citation type="journal article" date="2016" name="Gigascience">
        <title>De novo construction of an expanded transcriptome assembly for the western tarnished plant bug, Lygus hesperus.</title>
        <authorList>
            <person name="Tassone E.E."/>
            <person name="Geib S.M."/>
            <person name="Hall B."/>
            <person name="Fabrick J.A."/>
            <person name="Brent C.S."/>
            <person name="Hull J.J."/>
        </authorList>
    </citation>
    <scope>NUCLEOTIDE SEQUENCE</scope>
</reference>
<sequence>MSKGKEGDSLSNNNTDNYSSRNSNVTISNTSNSTEVNGESNDNLTESGVVTSVVLTPCSIIRGFVAVDSQTVMLNEQFKVVPGQGSSLIGLQVSSYTNFFHAKMRNGDECDRSIVHRLFPSVRTQAQL</sequence>
<feature type="region of interest" description="Disordered" evidence="1">
    <location>
        <begin position="1"/>
        <end position="44"/>
    </location>
</feature>
<reference evidence="2" key="1">
    <citation type="journal article" date="2014" name="PLoS ONE">
        <title>Transcriptome-Based Identification of ABC Transporters in the Western Tarnished Plant Bug Lygus hesperus.</title>
        <authorList>
            <person name="Hull J.J."/>
            <person name="Chaney K."/>
            <person name="Geib S.M."/>
            <person name="Fabrick J.A."/>
            <person name="Brent C.S."/>
            <person name="Walsh D."/>
            <person name="Lavine L.C."/>
        </authorList>
    </citation>
    <scope>NUCLEOTIDE SEQUENCE</scope>
</reference>